<evidence type="ECO:0000256" key="1">
    <source>
        <dbReference type="RuleBase" id="RU362001"/>
    </source>
</evidence>
<dbReference type="NCBIfam" id="TIGR03930">
    <property type="entry name" value="WXG100_ESAT6"/>
    <property type="match status" value="1"/>
</dbReference>
<reference evidence="2 3" key="1">
    <citation type="submission" date="2017-04" db="EMBL/GenBank/DDBJ databases">
        <authorList>
            <person name="Afonso C.L."/>
            <person name="Miller P.J."/>
            <person name="Scott M.A."/>
            <person name="Spackman E."/>
            <person name="Goraichik I."/>
            <person name="Dimitrov K.M."/>
            <person name="Suarez D.L."/>
            <person name="Swayne D.E."/>
        </authorList>
    </citation>
    <scope>NUCLEOTIDE SEQUENCE [LARGE SCALE GENOMIC DNA]</scope>
    <source>
        <strain evidence="2 3">DSM 43828</strain>
    </source>
</reference>
<protein>
    <recommendedName>
        <fullName evidence="1">ESAT-6-like protein</fullName>
    </recommendedName>
</protein>
<dbReference type="AlphaFoldDB" id="A0A1Y5XG28"/>
<evidence type="ECO:0000313" key="2">
    <source>
        <dbReference type="EMBL" id="SMC89496.1"/>
    </source>
</evidence>
<comment type="similarity">
    <text evidence="1">Belongs to the WXG100 family.</text>
</comment>
<gene>
    <name evidence="2" type="ORF">SAMN05661093_02557</name>
</gene>
<name>A0A1Y5XG28_KIBAR</name>
<accession>A0A1Y5XG28</accession>
<sequence length="105" mass="11310">MPNGAVEITPDMLHKASVDAANVREAQQGHITHLRNQLAQLEGAWEGAAAQAFHSLVARFNTAADKILQDLQTISESLASSAKMYGHQEEAAQQTFSKAEGGFTF</sequence>
<organism evidence="2 3">
    <name type="scientific">Kibdelosporangium aridum</name>
    <dbReference type="NCBI Taxonomy" id="2030"/>
    <lineage>
        <taxon>Bacteria</taxon>
        <taxon>Bacillati</taxon>
        <taxon>Actinomycetota</taxon>
        <taxon>Actinomycetes</taxon>
        <taxon>Pseudonocardiales</taxon>
        <taxon>Pseudonocardiaceae</taxon>
        <taxon>Kibdelosporangium</taxon>
    </lineage>
</organism>
<dbReference type="SUPFAM" id="SSF140453">
    <property type="entry name" value="EsxAB dimer-like"/>
    <property type="match status" value="1"/>
</dbReference>
<dbReference type="Gene3D" id="1.10.287.1060">
    <property type="entry name" value="ESAT-6-like"/>
    <property type="match status" value="1"/>
</dbReference>
<keyword evidence="3" id="KW-1185">Reference proteome</keyword>
<proteinExistence type="inferred from homology"/>
<evidence type="ECO:0000313" key="3">
    <source>
        <dbReference type="Proteomes" id="UP000192674"/>
    </source>
</evidence>
<dbReference type="EMBL" id="FWXV01000002">
    <property type="protein sequence ID" value="SMC89496.1"/>
    <property type="molecule type" value="Genomic_DNA"/>
</dbReference>
<dbReference type="RefSeq" id="WP_084426305.1">
    <property type="nucleotide sequence ID" value="NZ_FWXV01000002.1"/>
</dbReference>
<dbReference type="InterPro" id="IPR036689">
    <property type="entry name" value="ESAT-6-like_sf"/>
</dbReference>
<dbReference type="InterPro" id="IPR010310">
    <property type="entry name" value="T7SS_ESAT-6-like"/>
</dbReference>
<dbReference type="Proteomes" id="UP000192674">
    <property type="component" value="Unassembled WGS sequence"/>
</dbReference>
<dbReference type="Pfam" id="PF06013">
    <property type="entry name" value="WXG100"/>
    <property type="match status" value="1"/>
</dbReference>